<feature type="non-terminal residue" evidence="3">
    <location>
        <position position="650"/>
    </location>
</feature>
<dbReference type="InterPro" id="IPR011119">
    <property type="entry name" value="Unchr_helicase_relaxase_TraI"/>
</dbReference>
<evidence type="ECO:0000313" key="4">
    <source>
        <dbReference type="Proteomes" id="UP000036097"/>
    </source>
</evidence>
<dbReference type="Proteomes" id="UP000036097">
    <property type="component" value="Unassembled WGS sequence"/>
</dbReference>
<organism evidence="3 4">
    <name type="scientific">Photobacterium aquae</name>
    <dbReference type="NCBI Taxonomy" id="1195763"/>
    <lineage>
        <taxon>Bacteria</taxon>
        <taxon>Pseudomonadati</taxon>
        <taxon>Pseudomonadota</taxon>
        <taxon>Gammaproteobacteria</taxon>
        <taxon>Vibrionales</taxon>
        <taxon>Vibrionaceae</taxon>
        <taxon>Photobacterium</taxon>
    </lineage>
</organism>
<dbReference type="Gene3D" id="1.10.3210.40">
    <property type="match status" value="1"/>
</dbReference>
<reference evidence="3 4" key="1">
    <citation type="submission" date="2015-05" db="EMBL/GenBank/DDBJ databases">
        <title>Photobacterium galathea sp. nov.</title>
        <authorList>
            <person name="Machado H."/>
            <person name="Gram L."/>
        </authorList>
    </citation>
    <scope>NUCLEOTIDE SEQUENCE [LARGE SCALE GENOMIC DNA]</scope>
    <source>
        <strain evidence="3 4">CGMCC 1.12159</strain>
    </source>
</reference>
<keyword evidence="4" id="KW-1185">Reference proteome</keyword>
<proteinExistence type="predicted"/>
<accession>A0A0J1JGD1</accession>
<name>A0A0J1JGD1_9GAMM</name>
<feature type="compositionally biased region" description="Low complexity" evidence="1">
    <location>
        <begin position="457"/>
        <end position="468"/>
    </location>
</feature>
<dbReference type="NCBIfam" id="NF041494">
    <property type="entry name" value="MobH"/>
    <property type="match status" value="1"/>
</dbReference>
<feature type="region of interest" description="Disordered" evidence="1">
    <location>
        <begin position="434"/>
        <end position="519"/>
    </location>
</feature>
<evidence type="ECO:0000313" key="3">
    <source>
        <dbReference type="EMBL" id="KLV00877.1"/>
    </source>
</evidence>
<evidence type="ECO:0000256" key="1">
    <source>
        <dbReference type="SAM" id="MobiDB-lite"/>
    </source>
</evidence>
<feature type="domain" description="Uncharacterised" evidence="2">
    <location>
        <begin position="64"/>
        <end position="367"/>
    </location>
</feature>
<feature type="compositionally biased region" description="Polar residues" evidence="1">
    <location>
        <begin position="508"/>
        <end position="519"/>
    </location>
</feature>
<dbReference type="OrthoDB" id="6190309at2"/>
<evidence type="ECO:0000259" key="2">
    <source>
        <dbReference type="Pfam" id="PF07514"/>
    </source>
</evidence>
<dbReference type="Pfam" id="PF07514">
    <property type="entry name" value="TraI_2"/>
    <property type="match status" value="1"/>
</dbReference>
<comment type="caution">
    <text evidence="3">The sequence shown here is derived from an EMBL/GenBank/DDBJ whole genome shotgun (WGS) entry which is preliminary data.</text>
</comment>
<feature type="compositionally biased region" description="Polar residues" evidence="1">
    <location>
        <begin position="469"/>
        <end position="495"/>
    </location>
</feature>
<dbReference type="Gene3D" id="2.150.10.10">
    <property type="entry name" value="Serralysin-like metalloprotease, C-terminal"/>
    <property type="match status" value="1"/>
</dbReference>
<dbReference type="InterPro" id="IPR011049">
    <property type="entry name" value="Serralysin-like_metalloprot_C"/>
</dbReference>
<dbReference type="STRING" id="1195763.ABT56_22465"/>
<feature type="compositionally biased region" description="Low complexity" evidence="1">
    <location>
        <begin position="496"/>
        <end position="507"/>
    </location>
</feature>
<protein>
    <recommendedName>
        <fullName evidence="2">Uncharacterized domain-containing protein</fullName>
    </recommendedName>
</protein>
<dbReference type="AlphaFoldDB" id="A0A0J1JGD1"/>
<dbReference type="EMBL" id="LDOT01000062">
    <property type="protein sequence ID" value="KLV00877.1"/>
    <property type="molecule type" value="Genomic_DNA"/>
</dbReference>
<sequence length="650" mass="73758">MTWKNFFRGFFKNNEVTVKSKHRNFGAEGVIRKSGHILNNYLIEPDGLPCISDDEIIDIFENDIQIIRNELNIDKKIFDECILPAFHNLIKFVHLVPASEYRHHNTAGGLAYHSVDVAKRALRLSFITHFRGINANAAETNLANSRWRIAAILAGLYHDAGKVVSDMTIESENGLRWEAYSNQTIYQWAVENDIQRYFIRWTPNRHQNHKHTALAFLRSLIPLSYFQWVEEAWDGKDINNALLEAIAGLNSDSVVTDIVIQADVQSVREDHLNRRVNLSREKVRVPIEELVVSTIRYFINSNKWLINKRDEFVWYCNDHIYVSWKHAFPDVSSELTEFGVEHPKATENIARMLYEHGYIELNDDGEYLHGIQPEILSDDNKKIIIKCIKFKNIDDVVCNSSRLYQIKDLAIKSNDMDNKPLSTKIPVKEHKLDSSIPKIITNDKQNESETSSVAAGSQSESETSSVVVGNQNESETSSVAAGSQNESETSSVAAGSQSESETSSVVVGNQSESETSSVATDLTSLRRIADVICAYKKQDLSSCLRNDVIGNQVEINDHQSDIDYVYNCIKQLDKSNVIEESDRFYVPYPKCFYFDTNGNPTEDSQVAKSEGLKRFEKSNLIVYINNVGTVRINNQQYVPIKKINTGAEAV</sequence>
<dbReference type="RefSeq" id="WP_047881143.1">
    <property type="nucleotide sequence ID" value="NZ_LDOT01000062.1"/>
</dbReference>
<gene>
    <name evidence="3" type="ORF">ABT56_22465</name>
</gene>